<dbReference type="Proteomes" id="UP001314205">
    <property type="component" value="Unassembled WGS sequence"/>
</dbReference>
<dbReference type="Pfam" id="PF05225">
    <property type="entry name" value="HTH_psq"/>
    <property type="match status" value="1"/>
</dbReference>
<evidence type="ECO:0000313" key="4">
    <source>
        <dbReference type="Proteomes" id="UP001314205"/>
    </source>
</evidence>
<comment type="caution">
    <text evidence="3">The sequence shown here is derived from an EMBL/GenBank/DDBJ whole genome shotgun (WGS) entry which is preliminary data.</text>
</comment>
<dbReference type="GO" id="GO:0005634">
    <property type="term" value="C:nucleus"/>
    <property type="evidence" value="ECO:0007669"/>
    <property type="project" value="UniProtKB-SubCell"/>
</dbReference>
<dbReference type="AlphaFoldDB" id="A0AAV1K695"/>
<proteinExistence type="predicted"/>
<gene>
    <name evidence="3" type="ORF">PARMNEM_LOCUS181</name>
</gene>
<dbReference type="SUPFAM" id="SSF46689">
    <property type="entry name" value="Homeodomain-like"/>
    <property type="match status" value="1"/>
</dbReference>
<dbReference type="GO" id="GO:0003677">
    <property type="term" value="F:DNA binding"/>
    <property type="evidence" value="ECO:0007669"/>
    <property type="project" value="InterPro"/>
</dbReference>
<sequence>MVRNYIKKNGLESKYSKEKLQRALDEIRAGTITIYKASVLYGISFATLYCRNKGTRGAIKKVKDVGLHFLRTSKVFWQILWKLWRNGVLVSVKKKFWG</sequence>
<protein>
    <recommendedName>
        <fullName evidence="2">HTH psq-type domain-containing protein</fullName>
    </recommendedName>
</protein>
<reference evidence="3 4" key="1">
    <citation type="submission" date="2023-11" db="EMBL/GenBank/DDBJ databases">
        <authorList>
            <person name="Hedman E."/>
            <person name="Englund M."/>
            <person name="Stromberg M."/>
            <person name="Nyberg Akerstrom W."/>
            <person name="Nylinder S."/>
            <person name="Jareborg N."/>
            <person name="Kallberg Y."/>
            <person name="Kronander E."/>
        </authorList>
    </citation>
    <scope>NUCLEOTIDE SEQUENCE [LARGE SCALE GENOMIC DNA]</scope>
</reference>
<accession>A0AAV1K695</accession>
<feature type="domain" description="HTH psq-type" evidence="2">
    <location>
        <begin position="17"/>
        <end position="55"/>
    </location>
</feature>
<dbReference type="EMBL" id="CAVLGL010000001">
    <property type="protein sequence ID" value="CAK1578039.1"/>
    <property type="molecule type" value="Genomic_DNA"/>
</dbReference>
<evidence type="ECO:0000313" key="3">
    <source>
        <dbReference type="EMBL" id="CAK1578039.1"/>
    </source>
</evidence>
<dbReference type="Gene3D" id="1.10.10.60">
    <property type="entry name" value="Homeodomain-like"/>
    <property type="match status" value="1"/>
</dbReference>
<dbReference type="InterPro" id="IPR009057">
    <property type="entry name" value="Homeodomain-like_sf"/>
</dbReference>
<comment type="subcellular location">
    <subcellularLocation>
        <location evidence="1">Nucleus</location>
    </subcellularLocation>
</comment>
<name>A0AAV1K695_9NEOP</name>
<organism evidence="3 4">
    <name type="scientific">Parnassius mnemosyne</name>
    <name type="common">clouded apollo</name>
    <dbReference type="NCBI Taxonomy" id="213953"/>
    <lineage>
        <taxon>Eukaryota</taxon>
        <taxon>Metazoa</taxon>
        <taxon>Ecdysozoa</taxon>
        <taxon>Arthropoda</taxon>
        <taxon>Hexapoda</taxon>
        <taxon>Insecta</taxon>
        <taxon>Pterygota</taxon>
        <taxon>Neoptera</taxon>
        <taxon>Endopterygota</taxon>
        <taxon>Lepidoptera</taxon>
        <taxon>Glossata</taxon>
        <taxon>Ditrysia</taxon>
        <taxon>Papilionoidea</taxon>
        <taxon>Papilionidae</taxon>
        <taxon>Parnassiinae</taxon>
        <taxon>Parnassini</taxon>
        <taxon>Parnassius</taxon>
        <taxon>Driopa</taxon>
    </lineage>
</organism>
<evidence type="ECO:0000259" key="2">
    <source>
        <dbReference type="Pfam" id="PF05225"/>
    </source>
</evidence>
<evidence type="ECO:0000256" key="1">
    <source>
        <dbReference type="ARBA" id="ARBA00004123"/>
    </source>
</evidence>
<keyword evidence="4" id="KW-1185">Reference proteome</keyword>
<dbReference type="InterPro" id="IPR007889">
    <property type="entry name" value="HTH_Psq"/>
</dbReference>